<dbReference type="Gene3D" id="1.25.10.10">
    <property type="entry name" value="Leucine-rich Repeat Variant"/>
    <property type="match status" value="1"/>
</dbReference>
<dbReference type="AlphaFoldDB" id="A0A7M5XJD1"/>
<keyword evidence="8" id="KW-1185">Reference proteome</keyword>
<organism evidence="7 8">
    <name type="scientific">Clytia hemisphaerica</name>
    <dbReference type="NCBI Taxonomy" id="252671"/>
    <lineage>
        <taxon>Eukaryota</taxon>
        <taxon>Metazoa</taxon>
        <taxon>Cnidaria</taxon>
        <taxon>Hydrozoa</taxon>
        <taxon>Hydroidolina</taxon>
        <taxon>Leptothecata</taxon>
        <taxon>Obeliida</taxon>
        <taxon>Clytiidae</taxon>
        <taxon>Clytia</taxon>
    </lineage>
</organism>
<evidence type="ECO:0000256" key="3">
    <source>
        <dbReference type="ARBA" id="ARBA00022787"/>
    </source>
</evidence>
<evidence type="ECO:0000313" key="7">
    <source>
        <dbReference type="EnsemblMetazoa" id="CLYHEMP024255.1"/>
    </source>
</evidence>
<comment type="subunit">
    <text evidence="5">Interacts with mitochondrial contact site and cristae organizing system (MICOS) complex components IMMT/MIC60 and MICOS10/MIC10. Interacts with mitochondrial outer membrane sorting assembly machinery (SAM) complex components SAMM50 and MTX1.</text>
</comment>
<evidence type="ECO:0000256" key="1">
    <source>
        <dbReference type="ARBA" id="ARBA00004294"/>
    </source>
</evidence>
<comment type="subcellular location">
    <subcellularLocation>
        <location evidence="1">Mitochondrion outer membrane</location>
    </subcellularLocation>
</comment>
<dbReference type="GO" id="GO:0046872">
    <property type="term" value="F:metal ion binding"/>
    <property type="evidence" value="ECO:0007669"/>
    <property type="project" value="InterPro"/>
</dbReference>
<dbReference type="EnsemblMetazoa" id="CLYHEMT024255.1">
    <property type="protein sequence ID" value="CLYHEMP024255.1"/>
    <property type="gene ID" value="CLYHEMG024255"/>
</dbReference>
<dbReference type="InterPro" id="IPR016024">
    <property type="entry name" value="ARM-type_fold"/>
</dbReference>
<dbReference type="SUPFAM" id="SSF55008">
    <property type="entry name" value="HMA, heavy metal-associated domain"/>
    <property type="match status" value="1"/>
</dbReference>
<evidence type="ECO:0000256" key="5">
    <source>
        <dbReference type="ARBA" id="ARBA00046478"/>
    </source>
</evidence>
<accession>A0A7M5XJD1</accession>
<evidence type="ECO:0000256" key="6">
    <source>
        <dbReference type="SAM" id="MobiDB-lite"/>
    </source>
</evidence>
<dbReference type="SUPFAM" id="SSF48371">
    <property type="entry name" value="ARM repeat"/>
    <property type="match status" value="1"/>
</dbReference>
<sequence length="278" mass="30731">MMDALAVVRHLHSLAEKPENRSTIVKDQGCLPGLVLFLDNKESDVVLLVLKTLQLLAEHAPNRKIMQNEVGMLESLKKVKEDERFQGVPDIKTRANRLVNLLTKSTRQTASSARVHTVAPTSQKFFVGTQNKKAKLIVLQITGLGDEESKRVCEKCLLSVKGVVSFTFNMPKKRCMVRVTQVVSAEMLCNAVNESKILNAEQIAKNKSGEEVVISFGKNPSVPSEEREEVDFPDYLPEEDPVETSKTALAKTGDKDKNGSGSGWLSGVSSFISNSLYW</sequence>
<keyword evidence="3" id="KW-0472">Membrane</keyword>
<dbReference type="GeneID" id="136815128"/>
<keyword evidence="3" id="KW-0496">Mitochondrion</keyword>
<evidence type="ECO:0000256" key="2">
    <source>
        <dbReference type="ARBA" id="ARBA00013732"/>
    </source>
</evidence>
<evidence type="ECO:0000313" key="8">
    <source>
        <dbReference type="Proteomes" id="UP000594262"/>
    </source>
</evidence>
<dbReference type="RefSeq" id="XP_066927676.1">
    <property type="nucleotide sequence ID" value="XM_067071575.1"/>
</dbReference>
<dbReference type="InterPro" id="IPR016617">
    <property type="entry name" value="ARMC1"/>
</dbReference>
<dbReference type="PANTHER" id="PTHR46840">
    <property type="entry name" value="ARMADILLO REPEAT-CONTAINING PROTEIN 1"/>
    <property type="match status" value="1"/>
</dbReference>
<dbReference type="OrthoDB" id="17335at2759"/>
<dbReference type="InterPro" id="IPR036163">
    <property type="entry name" value="HMA_dom_sf"/>
</dbReference>
<dbReference type="InterPro" id="IPR011989">
    <property type="entry name" value="ARM-like"/>
</dbReference>
<dbReference type="PANTHER" id="PTHR46840:SF2">
    <property type="entry name" value="ARMADILLO REPEAT-CONTAINING PROTEIN 1"/>
    <property type="match status" value="1"/>
</dbReference>
<name>A0A7M5XJD1_9CNID</name>
<reference evidence="7" key="1">
    <citation type="submission" date="2021-01" db="UniProtKB">
        <authorList>
            <consortium name="EnsemblMetazoa"/>
        </authorList>
    </citation>
    <scope>IDENTIFICATION</scope>
</reference>
<dbReference type="GO" id="GO:0005741">
    <property type="term" value="C:mitochondrial outer membrane"/>
    <property type="evidence" value="ECO:0007669"/>
    <property type="project" value="UniProtKB-SubCell"/>
</dbReference>
<keyword evidence="3" id="KW-1000">Mitochondrion outer membrane</keyword>
<protein>
    <recommendedName>
        <fullName evidence="2">Armadillo repeat-containing protein 1</fullName>
    </recommendedName>
</protein>
<evidence type="ECO:0000256" key="4">
    <source>
        <dbReference type="ARBA" id="ARBA00023764"/>
    </source>
</evidence>
<feature type="compositionally biased region" description="Acidic residues" evidence="6">
    <location>
        <begin position="226"/>
        <end position="242"/>
    </location>
</feature>
<comment type="function">
    <text evidence="4">In association with mitochondrial contact site and cristae organizing system (MICOS) complex components and mitochondrial outer membrane sorting assembly machinery (SAM) complex components may regulate mitochondrial dynamics playing a role in determining mitochondrial length, distribution and motility.</text>
</comment>
<proteinExistence type="predicted"/>
<feature type="region of interest" description="Disordered" evidence="6">
    <location>
        <begin position="217"/>
        <end position="266"/>
    </location>
</feature>
<dbReference type="Proteomes" id="UP000594262">
    <property type="component" value="Unplaced"/>
</dbReference>